<organism evidence="2 3">
    <name type="scientific">Drosophila suzukii</name>
    <name type="common">Spotted-wing drosophila fruit fly</name>
    <dbReference type="NCBI Taxonomy" id="28584"/>
    <lineage>
        <taxon>Eukaryota</taxon>
        <taxon>Metazoa</taxon>
        <taxon>Ecdysozoa</taxon>
        <taxon>Arthropoda</taxon>
        <taxon>Hexapoda</taxon>
        <taxon>Insecta</taxon>
        <taxon>Pterygota</taxon>
        <taxon>Neoptera</taxon>
        <taxon>Endopterygota</taxon>
        <taxon>Diptera</taxon>
        <taxon>Brachycera</taxon>
        <taxon>Muscomorpha</taxon>
        <taxon>Ephydroidea</taxon>
        <taxon>Drosophilidae</taxon>
        <taxon>Drosophila</taxon>
        <taxon>Sophophora</taxon>
    </lineage>
</organism>
<dbReference type="AlphaFoldDB" id="A0AB39ZF20"/>
<feature type="transmembrane region" description="Helical" evidence="1">
    <location>
        <begin position="58"/>
        <end position="80"/>
    </location>
</feature>
<evidence type="ECO:0000313" key="3">
    <source>
        <dbReference type="RefSeq" id="XP_016932626.3"/>
    </source>
</evidence>
<name>A0AB39ZF20_DROSZ</name>
<protein>
    <submittedName>
        <fullName evidence="3">Uncharacterized protein</fullName>
    </submittedName>
</protein>
<sequence>MEVPYMVALLISIFCHCIGLFYNPVEASTESTVFLIIAIMFLHKLKSERGTNSAVSQVGMILEVVGLCLAIQVLLVAFWFPVFQVLRFLVDSICKNLQKSLSDEKTWIVEQINQSAVTVILLTMESAWLLKGFEINDVQKFFGSKDDCLSDSVLAFVAKEEINVLRREKKNLQKERFFQKVKK</sequence>
<reference evidence="3" key="2">
    <citation type="submission" date="2025-08" db="UniProtKB">
        <authorList>
            <consortium name="RefSeq"/>
        </authorList>
    </citation>
    <scope>IDENTIFICATION</scope>
</reference>
<gene>
    <name evidence="3" type="primary">LOC108011887</name>
</gene>
<proteinExistence type="predicted"/>
<keyword evidence="1" id="KW-1133">Transmembrane helix</keyword>
<keyword evidence="1" id="KW-0812">Transmembrane</keyword>
<keyword evidence="1" id="KW-0472">Membrane</keyword>
<dbReference type="GeneID" id="108011887"/>
<dbReference type="RefSeq" id="XP_016932626.3">
    <property type="nucleotide sequence ID" value="XM_017077137.4"/>
</dbReference>
<accession>A0AB39ZF20</accession>
<evidence type="ECO:0000313" key="2">
    <source>
        <dbReference type="Proteomes" id="UP001652628"/>
    </source>
</evidence>
<keyword evidence="2" id="KW-1185">Reference proteome</keyword>
<dbReference type="Proteomes" id="UP001652628">
    <property type="component" value="Chromosome 2L"/>
</dbReference>
<evidence type="ECO:0000256" key="1">
    <source>
        <dbReference type="SAM" id="Phobius"/>
    </source>
</evidence>
<feature type="transmembrane region" description="Helical" evidence="1">
    <location>
        <begin position="31"/>
        <end position="46"/>
    </location>
</feature>
<reference evidence="2" key="1">
    <citation type="submission" date="2025-05" db="UniProtKB">
        <authorList>
            <consortium name="RefSeq"/>
        </authorList>
    </citation>
    <scope>NUCLEOTIDE SEQUENCE [LARGE SCALE GENOMIC DNA]</scope>
</reference>
<feature type="transmembrane region" description="Helical" evidence="1">
    <location>
        <begin position="7"/>
        <end position="25"/>
    </location>
</feature>